<sequence>MPAQSSTARASTGPTIPGLSSARQSRLVKPTQTAMGINLIEAFVGLVSWLLVLLRAHVCRLTMRVGLRVLLHGSSSKCVSRKFYYLFPIVMEIGKRIVQYKRAKSLIYPKRQNKRLLISKSGLQYLVNDVDHQEYKEFHAIDLPSDQTLLGEDKAEHNASWYVPDLHAEEKNAPLATLYVTYCRFEIHFYPLSKPDQRVIQYRVHLAGFTKEKVNNDIKRRQHNKLSRTTSPSYLEHWQLC</sequence>
<feature type="region of interest" description="Disordered" evidence="1">
    <location>
        <begin position="1"/>
        <end position="24"/>
    </location>
</feature>
<organism evidence="3 4">
    <name type="scientific">Temnothorax longispinosus</name>
    <dbReference type="NCBI Taxonomy" id="300112"/>
    <lineage>
        <taxon>Eukaryota</taxon>
        <taxon>Metazoa</taxon>
        <taxon>Ecdysozoa</taxon>
        <taxon>Arthropoda</taxon>
        <taxon>Hexapoda</taxon>
        <taxon>Insecta</taxon>
        <taxon>Pterygota</taxon>
        <taxon>Neoptera</taxon>
        <taxon>Endopterygota</taxon>
        <taxon>Hymenoptera</taxon>
        <taxon>Apocrita</taxon>
        <taxon>Aculeata</taxon>
        <taxon>Formicoidea</taxon>
        <taxon>Formicidae</taxon>
        <taxon>Myrmicinae</taxon>
        <taxon>Temnothorax</taxon>
    </lineage>
</organism>
<feature type="transmembrane region" description="Helical" evidence="2">
    <location>
        <begin position="35"/>
        <end position="54"/>
    </location>
</feature>
<feature type="compositionally biased region" description="Polar residues" evidence="1">
    <location>
        <begin position="1"/>
        <end position="14"/>
    </location>
</feature>
<keyword evidence="2" id="KW-0472">Membrane</keyword>
<dbReference type="Proteomes" id="UP000310200">
    <property type="component" value="Unassembled WGS sequence"/>
</dbReference>
<dbReference type="EMBL" id="QBLH01000997">
    <property type="protein sequence ID" value="TGZ53561.1"/>
    <property type="molecule type" value="Genomic_DNA"/>
</dbReference>
<keyword evidence="2" id="KW-1133">Transmembrane helix</keyword>
<keyword evidence="2" id="KW-0812">Transmembrane</keyword>
<comment type="caution">
    <text evidence="3">The sequence shown here is derived from an EMBL/GenBank/DDBJ whole genome shotgun (WGS) entry which is preliminary data.</text>
</comment>
<evidence type="ECO:0000256" key="2">
    <source>
        <dbReference type="SAM" id="Phobius"/>
    </source>
</evidence>
<evidence type="ECO:0000313" key="3">
    <source>
        <dbReference type="EMBL" id="TGZ53561.1"/>
    </source>
</evidence>
<protein>
    <submittedName>
        <fullName evidence="3">Uncharacterized protein</fullName>
    </submittedName>
</protein>
<evidence type="ECO:0000313" key="4">
    <source>
        <dbReference type="Proteomes" id="UP000310200"/>
    </source>
</evidence>
<keyword evidence="4" id="KW-1185">Reference proteome</keyword>
<name>A0A4S2KUI2_9HYME</name>
<dbReference type="AlphaFoldDB" id="A0A4S2KUI2"/>
<evidence type="ECO:0000256" key="1">
    <source>
        <dbReference type="SAM" id="MobiDB-lite"/>
    </source>
</evidence>
<proteinExistence type="predicted"/>
<accession>A0A4S2KUI2</accession>
<reference evidence="3 4" key="1">
    <citation type="journal article" date="2019" name="Philos. Trans. R. Soc. Lond., B, Biol. Sci.">
        <title>Ant behaviour and brain gene expression of defending hosts depend on the ecological success of the intruding social parasite.</title>
        <authorList>
            <person name="Kaur R."/>
            <person name="Stoldt M."/>
            <person name="Jongepier E."/>
            <person name="Feldmeyer B."/>
            <person name="Menzel F."/>
            <person name="Bornberg-Bauer E."/>
            <person name="Foitzik S."/>
        </authorList>
    </citation>
    <scope>NUCLEOTIDE SEQUENCE [LARGE SCALE GENOMIC DNA]</scope>
    <source>
        <tissue evidence="3">Whole body</tissue>
    </source>
</reference>
<gene>
    <name evidence="3" type="ORF">DBV15_11403</name>
</gene>